<reference evidence="4" key="1">
    <citation type="journal article" date="2019" name="Int. J. Syst. Evol. Microbiol.">
        <title>The Global Catalogue of Microorganisms (GCM) 10K type strain sequencing project: providing services to taxonomists for standard genome sequencing and annotation.</title>
        <authorList>
            <consortium name="The Broad Institute Genomics Platform"/>
            <consortium name="The Broad Institute Genome Sequencing Center for Infectious Disease"/>
            <person name="Wu L."/>
            <person name="Ma J."/>
        </authorList>
    </citation>
    <scope>NUCLEOTIDE SEQUENCE [LARGE SCALE GENOMIC DNA]</scope>
    <source>
        <strain evidence="4">KCTC 32141</strain>
    </source>
</reference>
<sequence>MKASIYTLFFLSLLILNCTSDDSTSEEENPIENTIYFPPISSDVWATQSITEAGWNEDQLQQLLDFLEVKHSKSFIMLHHGKIVVEHYMNGHTNTSPWYWASAGKTLTSTVAGIAQDEGLIDLNDKVSEHLGTGWTSLTLDKEDLITPKNLLSMTSGLDDSLGDDVSPSNLQYIADAGSRWAYHNVYVKMQDVIAEASNQTWTNYFNSSLKDKIGMSGSWIPLGGLNVYWSHTRSMARFGLLISAKGKWEDTQIVSEAFVNEATTTSQDINKAYGYLWWLNGKSSYHLPQSQLEFPGELIPNAPADMYAALGKNDQKIYIVPSKDLVVIRMGDAAEDENFALSGFDNELWEKINAFIN</sequence>
<protein>
    <submittedName>
        <fullName evidence="3">Serine hydrolase domain-containing protein</fullName>
        <ecNumber evidence="3">3.-.-.-</ecNumber>
    </submittedName>
</protein>
<keyword evidence="1" id="KW-0732">Signal</keyword>
<dbReference type="PANTHER" id="PTHR43283">
    <property type="entry name" value="BETA-LACTAMASE-RELATED"/>
    <property type="match status" value="1"/>
</dbReference>
<feature type="signal peptide" evidence="1">
    <location>
        <begin position="1"/>
        <end position="20"/>
    </location>
</feature>
<organism evidence="3 4">
    <name type="scientific">Lacinutrix iliipiscaria</name>
    <dbReference type="NCBI Taxonomy" id="1230532"/>
    <lineage>
        <taxon>Bacteria</taxon>
        <taxon>Pseudomonadati</taxon>
        <taxon>Bacteroidota</taxon>
        <taxon>Flavobacteriia</taxon>
        <taxon>Flavobacteriales</taxon>
        <taxon>Flavobacteriaceae</taxon>
        <taxon>Lacinutrix</taxon>
    </lineage>
</organism>
<accession>A0ABW5WKU1</accession>
<dbReference type="Proteomes" id="UP001597533">
    <property type="component" value="Unassembled WGS sequence"/>
</dbReference>
<dbReference type="GO" id="GO:0016787">
    <property type="term" value="F:hydrolase activity"/>
    <property type="evidence" value="ECO:0007669"/>
    <property type="project" value="UniProtKB-KW"/>
</dbReference>
<dbReference type="Gene3D" id="3.40.710.10">
    <property type="entry name" value="DD-peptidase/beta-lactamase superfamily"/>
    <property type="match status" value="1"/>
</dbReference>
<dbReference type="InterPro" id="IPR001466">
    <property type="entry name" value="Beta-lactam-related"/>
</dbReference>
<evidence type="ECO:0000256" key="1">
    <source>
        <dbReference type="SAM" id="SignalP"/>
    </source>
</evidence>
<evidence type="ECO:0000313" key="3">
    <source>
        <dbReference type="EMBL" id="MFD2823272.1"/>
    </source>
</evidence>
<gene>
    <name evidence="3" type="ORF">ACFS5M_06300</name>
</gene>
<dbReference type="InterPro" id="IPR012338">
    <property type="entry name" value="Beta-lactam/transpept-like"/>
</dbReference>
<dbReference type="SUPFAM" id="SSF56601">
    <property type="entry name" value="beta-lactamase/transpeptidase-like"/>
    <property type="match status" value="1"/>
</dbReference>
<feature type="chain" id="PRO_5046912971" evidence="1">
    <location>
        <begin position="21"/>
        <end position="358"/>
    </location>
</feature>
<dbReference type="Pfam" id="PF00144">
    <property type="entry name" value="Beta-lactamase"/>
    <property type="match status" value="1"/>
</dbReference>
<keyword evidence="3" id="KW-0378">Hydrolase</keyword>
<dbReference type="InterPro" id="IPR050789">
    <property type="entry name" value="Diverse_Enzym_Activities"/>
</dbReference>
<comment type="caution">
    <text evidence="3">The sequence shown here is derived from an EMBL/GenBank/DDBJ whole genome shotgun (WGS) entry which is preliminary data.</text>
</comment>
<feature type="domain" description="Beta-lactamase-related" evidence="2">
    <location>
        <begin position="75"/>
        <end position="331"/>
    </location>
</feature>
<dbReference type="EC" id="3.-.-.-" evidence="3"/>
<evidence type="ECO:0000259" key="2">
    <source>
        <dbReference type="Pfam" id="PF00144"/>
    </source>
</evidence>
<name>A0ABW5WKU1_9FLAO</name>
<proteinExistence type="predicted"/>
<dbReference type="PANTHER" id="PTHR43283:SF7">
    <property type="entry name" value="BETA-LACTAMASE-RELATED DOMAIN-CONTAINING PROTEIN"/>
    <property type="match status" value="1"/>
</dbReference>
<dbReference type="RefSeq" id="WP_183486889.1">
    <property type="nucleotide sequence ID" value="NZ_JBHUOV010000001.1"/>
</dbReference>
<evidence type="ECO:0000313" key="4">
    <source>
        <dbReference type="Proteomes" id="UP001597533"/>
    </source>
</evidence>
<dbReference type="EMBL" id="JBHUOV010000001">
    <property type="protein sequence ID" value="MFD2823272.1"/>
    <property type="molecule type" value="Genomic_DNA"/>
</dbReference>
<keyword evidence="4" id="KW-1185">Reference proteome</keyword>